<dbReference type="AlphaFoldDB" id="A0A9P6HCV1"/>
<gene>
    <name evidence="1" type="ORF">BJ322DRAFT_162577</name>
</gene>
<reference evidence="1" key="2">
    <citation type="submission" date="2020-11" db="EMBL/GenBank/DDBJ databases">
        <authorList>
            <consortium name="DOE Joint Genome Institute"/>
            <person name="Kuo A."/>
            <person name="Miyauchi S."/>
            <person name="Kiss E."/>
            <person name="Drula E."/>
            <person name="Kohler A."/>
            <person name="Sanchez-Garcia M."/>
            <person name="Andreopoulos B."/>
            <person name="Barry K.W."/>
            <person name="Bonito G."/>
            <person name="Buee M."/>
            <person name="Carver A."/>
            <person name="Chen C."/>
            <person name="Cichocki N."/>
            <person name="Clum A."/>
            <person name="Culley D."/>
            <person name="Crous P.W."/>
            <person name="Fauchery L."/>
            <person name="Girlanda M."/>
            <person name="Hayes R."/>
            <person name="Keri Z."/>
            <person name="Labutti K."/>
            <person name="Lipzen A."/>
            <person name="Lombard V."/>
            <person name="Magnuson J."/>
            <person name="Maillard F."/>
            <person name="Morin E."/>
            <person name="Murat C."/>
            <person name="Nolan M."/>
            <person name="Ohm R."/>
            <person name="Pangilinan J."/>
            <person name="Pereira M."/>
            <person name="Perotto S."/>
            <person name="Peter M."/>
            <person name="Riley R."/>
            <person name="Sitrit Y."/>
            <person name="Stielow B."/>
            <person name="Szollosi G."/>
            <person name="Zifcakova L."/>
            <person name="Stursova M."/>
            <person name="Spatafora J.W."/>
            <person name="Tedersoo L."/>
            <person name="Vaario L.-M."/>
            <person name="Yamada A."/>
            <person name="Yan M."/>
            <person name="Wang P."/>
            <person name="Xu J."/>
            <person name="Bruns T."/>
            <person name="Baldrian P."/>
            <person name="Vilgalys R."/>
            <person name="Henrissat B."/>
            <person name="Grigoriev I.V."/>
            <person name="Hibbett D."/>
            <person name="Nagy L.G."/>
            <person name="Martin F.M."/>
        </authorList>
    </citation>
    <scope>NUCLEOTIDE SEQUENCE</scope>
    <source>
        <strain evidence="1">UH-Tt-Lm1</strain>
    </source>
</reference>
<accession>A0A9P6HCV1</accession>
<evidence type="ECO:0000313" key="1">
    <source>
        <dbReference type="EMBL" id="KAF9782606.1"/>
    </source>
</evidence>
<reference evidence="1" key="1">
    <citation type="journal article" date="2020" name="Nat. Commun.">
        <title>Large-scale genome sequencing of mycorrhizal fungi provides insights into the early evolution of symbiotic traits.</title>
        <authorList>
            <person name="Miyauchi S."/>
            <person name="Kiss E."/>
            <person name="Kuo A."/>
            <person name="Drula E."/>
            <person name="Kohler A."/>
            <person name="Sanchez-Garcia M."/>
            <person name="Morin E."/>
            <person name="Andreopoulos B."/>
            <person name="Barry K.W."/>
            <person name="Bonito G."/>
            <person name="Buee M."/>
            <person name="Carver A."/>
            <person name="Chen C."/>
            <person name="Cichocki N."/>
            <person name="Clum A."/>
            <person name="Culley D."/>
            <person name="Crous P.W."/>
            <person name="Fauchery L."/>
            <person name="Girlanda M."/>
            <person name="Hayes R.D."/>
            <person name="Keri Z."/>
            <person name="LaButti K."/>
            <person name="Lipzen A."/>
            <person name="Lombard V."/>
            <person name="Magnuson J."/>
            <person name="Maillard F."/>
            <person name="Murat C."/>
            <person name="Nolan M."/>
            <person name="Ohm R.A."/>
            <person name="Pangilinan J."/>
            <person name="Pereira M.F."/>
            <person name="Perotto S."/>
            <person name="Peter M."/>
            <person name="Pfister S."/>
            <person name="Riley R."/>
            <person name="Sitrit Y."/>
            <person name="Stielow J.B."/>
            <person name="Szollosi G."/>
            <person name="Zifcakova L."/>
            <person name="Stursova M."/>
            <person name="Spatafora J.W."/>
            <person name="Tedersoo L."/>
            <person name="Vaario L.M."/>
            <person name="Yamada A."/>
            <person name="Yan M."/>
            <person name="Wang P."/>
            <person name="Xu J."/>
            <person name="Bruns T."/>
            <person name="Baldrian P."/>
            <person name="Vilgalys R."/>
            <person name="Dunand C."/>
            <person name="Henrissat B."/>
            <person name="Grigoriev I.V."/>
            <person name="Hibbett D."/>
            <person name="Nagy L.G."/>
            <person name="Martin F.M."/>
        </authorList>
    </citation>
    <scope>NUCLEOTIDE SEQUENCE</scope>
    <source>
        <strain evidence="1">UH-Tt-Lm1</strain>
    </source>
</reference>
<organism evidence="1 2">
    <name type="scientific">Thelephora terrestris</name>
    <dbReference type="NCBI Taxonomy" id="56493"/>
    <lineage>
        <taxon>Eukaryota</taxon>
        <taxon>Fungi</taxon>
        <taxon>Dikarya</taxon>
        <taxon>Basidiomycota</taxon>
        <taxon>Agaricomycotina</taxon>
        <taxon>Agaricomycetes</taxon>
        <taxon>Thelephorales</taxon>
        <taxon>Thelephoraceae</taxon>
        <taxon>Thelephora</taxon>
    </lineage>
</organism>
<proteinExistence type="predicted"/>
<name>A0A9P6HCV1_9AGAM</name>
<keyword evidence="2" id="KW-1185">Reference proteome</keyword>
<comment type="caution">
    <text evidence="1">The sequence shown here is derived from an EMBL/GenBank/DDBJ whole genome shotgun (WGS) entry which is preliminary data.</text>
</comment>
<sequence>MLLSLRWGNTPRVFSVGFSAVRKLETDLDWSLEITTQSVFNPAPRPRMRWVSRWVDVFCCWTGLCCVCPAARATECLWEVSQVACGLPEPIGIKRRTRAVSGNTGWIVVKWWYPVKARNTGIDLNHEPCLTLRKHRGPITLMLHISHPSCTLRRSIILLDISLA</sequence>
<evidence type="ECO:0000313" key="2">
    <source>
        <dbReference type="Proteomes" id="UP000736335"/>
    </source>
</evidence>
<protein>
    <submittedName>
        <fullName evidence="1">Uncharacterized protein</fullName>
    </submittedName>
</protein>
<dbReference type="EMBL" id="WIUZ02000011">
    <property type="protein sequence ID" value="KAF9782606.1"/>
    <property type="molecule type" value="Genomic_DNA"/>
</dbReference>
<dbReference type="Proteomes" id="UP000736335">
    <property type="component" value="Unassembled WGS sequence"/>
</dbReference>